<accession>A0A0E9VUV6</accession>
<dbReference type="EMBL" id="GBXM01026766">
    <property type="protein sequence ID" value="JAH81811.1"/>
    <property type="molecule type" value="Transcribed_RNA"/>
</dbReference>
<sequence>MQGTFYFARLVEAS</sequence>
<evidence type="ECO:0000313" key="1">
    <source>
        <dbReference type="EMBL" id="JAH81811.1"/>
    </source>
</evidence>
<protein>
    <submittedName>
        <fullName evidence="1">Uncharacterized protein</fullName>
    </submittedName>
</protein>
<proteinExistence type="predicted"/>
<reference evidence="1" key="1">
    <citation type="submission" date="2014-11" db="EMBL/GenBank/DDBJ databases">
        <authorList>
            <person name="Amaro Gonzalez C."/>
        </authorList>
    </citation>
    <scope>NUCLEOTIDE SEQUENCE</scope>
</reference>
<organism evidence="1">
    <name type="scientific">Anguilla anguilla</name>
    <name type="common">European freshwater eel</name>
    <name type="synonym">Muraena anguilla</name>
    <dbReference type="NCBI Taxonomy" id="7936"/>
    <lineage>
        <taxon>Eukaryota</taxon>
        <taxon>Metazoa</taxon>
        <taxon>Chordata</taxon>
        <taxon>Craniata</taxon>
        <taxon>Vertebrata</taxon>
        <taxon>Euteleostomi</taxon>
        <taxon>Actinopterygii</taxon>
        <taxon>Neopterygii</taxon>
        <taxon>Teleostei</taxon>
        <taxon>Anguilliformes</taxon>
        <taxon>Anguillidae</taxon>
        <taxon>Anguilla</taxon>
    </lineage>
</organism>
<reference evidence="1" key="2">
    <citation type="journal article" date="2015" name="Fish Shellfish Immunol.">
        <title>Early steps in the European eel (Anguilla anguilla)-Vibrio vulnificus interaction in the gills: Role of the RtxA13 toxin.</title>
        <authorList>
            <person name="Callol A."/>
            <person name="Pajuelo D."/>
            <person name="Ebbesson L."/>
            <person name="Teles M."/>
            <person name="MacKenzie S."/>
            <person name="Amaro C."/>
        </authorList>
    </citation>
    <scope>NUCLEOTIDE SEQUENCE</scope>
</reference>
<name>A0A0E9VUV6_ANGAN</name>